<evidence type="ECO:0000313" key="4">
    <source>
        <dbReference type="Proteomes" id="UP001332192"/>
    </source>
</evidence>
<evidence type="ECO:0000259" key="2">
    <source>
        <dbReference type="PROSITE" id="PS00662"/>
    </source>
</evidence>
<evidence type="ECO:0000313" key="3">
    <source>
        <dbReference type="EMBL" id="WRP16351.1"/>
    </source>
</evidence>
<dbReference type="PANTHER" id="PTHR30486">
    <property type="entry name" value="TWITCHING MOTILITY PROTEIN PILT"/>
    <property type="match status" value="1"/>
</dbReference>
<organism evidence="3 4">
    <name type="scientific">Carboxydichorda subterranea</name>
    <dbReference type="NCBI Taxonomy" id="3109565"/>
    <lineage>
        <taxon>Bacteria</taxon>
        <taxon>Bacillati</taxon>
        <taxon>Bacillota</taxon>
        <taxon>Limnochordia</taxon>
        <taxon>Limnochordales</taxon>
        <taxon>Geochordaceae</taxon>
        <taxon>Carboxydichorda</taxon>
    </lineage>
</organism>
<comment type="similarity">
    <text evidence="1">Belongs to the GSP E family.</text>
</comment>
<dbReference type="PROSITE" id="PS00662">
    <property type="entry name" value="T2SP_E"/>
    <property type="match status" value="1"/>
</dbReference>
<dbReference type="SMART" id="SM00382">
    <property type="entry name" value="AAA"/>
    <property type="match status" value="1"/>
</dbReference>
<dbReference type="InterPro" id="IPR050921">
    <property type="entry name" value="T4SS_GSP_E_ATPase"/>
</dbReference>
<feature type="domain" description="Bacterial type II secretion system protein E" evidence="2">
    <location>
        <begin position="196"/>
        <end position="210"/>
    </location>
</feature>
<dbReference type="Gene3D" id="3.30.450.90">
    <property type="match status" value="1"/>
</dbReference>
<dbReference type="InterPro" id="IPR001482">
    <property type="entry name" value="T2SS/T4SS_dom"/>
</dbReference>
<reference evidence="3 4" key="1">
    <citation type="journal article" date="2024" name="Front. Microbiol.">
        <title>Novel thermophilic genera Geochorda gen. nov. and Carboxydochorda gen. nov. from the deep terrestrial subsurface reveal the ecophysiological diversity in the class Limnochordia.</title>
        <authorList>
            <person name="Karnachuk O.V."/>
            <person name="Lukina A.P."/>
            <person name="Avakyan M.R."/>
            <person name="Kadnikov V.V."/>
            <person name="Begmatov S."/>
            <person name="Beletsky A.V."/>
            <person name="Vlasova K.G."/>
            <person name="Novikov A.A."/>
            <person name="Shcherbakova V.A."/>
            <person name="Mardanov A.V."/>
            <person name="Ravin N.V."/>
        </authorList>
    </citation>
    <scope>NUCLEOTIDE SEQUENCE [LARGE SCALE GENOMIC DNA]</scope>
    <source>
        <strain evidence="3 4">L945</strain>
    </source>
</reference>
<dbReference type="SUPFAM" id="SSF52540">
    <property type="entry name" value="P-loop containing nucleoside triphosphate hydrolases"/>
    <property type="match status" value="1"/>
</dbReference>
<dbReference type="InterPro" id="IPR027417">
    <property type="entry name" value="P-loop_NTPase"/>
</dbReference>
<gene>
    <name evidence="3" type="ORF">U7230_09600</name>
</gene>
<dbReference type="EMBL" id="CP141615">
    <property type="protein sequence ID" value="WRP16351.1"/>
    <property type="molecule type" value="Genomic_DNA"/>
</dbReference>
<dbReference type="NCBIfam" id="TIGR01420">
    <property type="entry name" value="pilT_fam"/>
    <property type="match status" value="1"/>
</dbReference>
<name>A0ABZ1BUZ5_9FIRM</name>
<dbReference type="CDD" id="cd01131">
    <property type="entry name" value="PilT"/>
    <property type="match status" value="1"/>
</dbReference>
<dbReference type="Proteomes" id="UP001332192">
    <property type="component" value="Chromosome"/>
</dbReference>
<protein>
    <submittedName>
        <fullName evidence="3">Type IV pilus twitching motility protein PilT</fullName>
    </submittedName>
</protein>
<dbReference type="InterPro" id="IPR003593">
    <property type="entry name" value="AAA+_ATPase"/>
</dbReference>
<keyword evidence="4" id="KW-1185">Reference proteome</keyword>
<dbReference type="RefSeq" id="WP_324715623.1">
    <property type="nucleotide sequence ID" value="NZ_CP141615.1"/>
</dbReference>
<evidence type="ECO:0000256" key="1">
    <source>
        <dbReference type="ARBA" id="ARBA00006611"/>
    </source>
</evidence>
<dbReference type="Gene3D" id="3.40.50.300">
    <property type="entry name" value="P-loop containing nucleotide triphosphate hydrolases"/>
    <property type="match status" value="1"/>
</dbReference>
<sequence length="344" mass="37855">MNETLDTLLRITVERHASDLHLTSGVPPMLRIHGRLEPLDGYKVLMPADLEGLIRPILNEGLLRTFEQQGQVDLSHGVPGVGRFRCNVFRQRGSWGMAARVIPAEVPSLDQLGLPPVVADLCGRVDGLILVTGPTGSGKSTTLAAMIDHINQHRKTVIITLEDPIEYLHRHKMSVINQREIGTDTTSFAAALRGALRADPDVVLVGEMRDLDTVATALRAAETGHLVLSTLHTRGAAETVERVIDMFPPEQQRQIQLQFASTIQAVISQRLLPRADGQGRVLACEVMVATPAIRTMIRESKWHQIPAAIETGARFGMRTLEASMRALLERGLIDPEEMLALKRE</sequence>
<accession>A0ABZ1BUZ5</accession>
<dbReference type="InterPro" id="IPR006321">
    <property type="entry name" value="PilT/PilU"/>
</dbReference>
<proteinExistence type="inferred from homology"/>
<dbReference type="Pfam" id="PF00437">
    <property type="entry name" value="T2SSE"/>
    <property type="match status" value="1"/>
</dbReference>